<dbReference type="EMBL" id="JBFXLU010000432">
    <property type="protein sequence ID" value="KAL2826580.1"/>
    <property type="molecule type" value="Genomic_DNA"/>
</dbReference>
<keyword evidence="1" id="KW-0863">Zinc-finger</keyword>
<evidence type="ECO:0000313" key="5">
    <source>
        <dbReference type="Proteomes" id="UP001610446"/>
    </source>
</evidence>
<feature type="compositionally biased region" description="Low complexity" evidence="2">
    <location>
        <begin position="226"/>
        <end position="235"/>
    </location>
</feature>
<protein>
    <recommendedName>
        <fullName evidence="3">C2H2-type domain-containing protein</fullName>
    </recommendedName>
</protein>
<name>A0ABR4IFU5_9EURO</name>
<keyword evidence="5" id="KW-1185">Reference proteome</keyword>
<dbReference type="Pfam" id="PF00096">
    <property type="entry name" value="zf-C2H2"/>
    <property type="match status" value="1"/>
</dbReference>
<dbReference type="PROSITE" id="PS50157">
    <property type="entry name" value="ZINC_FINGER_C2H2_2"/>
    <property type="match status" value="1"/>
</dbReference>
<accession>A0ABR4IFU5</accession>
<dbReference type="PROSITE" id="PS00028">
    <property type="entry name" value="ZINC_FINGER_C2H2_1"/>
    <property type="match status" value="1"/>
</dbReference>
<proteinExistence type="predicted"/>
<feature type="domain" description="C2H2-type" evidence="3">
    <location>
        <begin position="276"/>
        <end position="301"/>
    </location>
</feature>
<dbReference type="InterPro" id="IPR013087">
    <property type="entry name" value="Znf_C2H2_type"/>
</dbReference>
<feature type="compositionally biased region" description="Polar residues" evidence="2">
    <location>
        <begin position="185"/>
        <end position="206"/>
    </location>
</feature>
<dbReference type="Gene3D" id="3.30.160.60">
    <property type="entry name" value="Classic Zinc Finger"/>
    <property type="match status" value="2"/>
</dbReference>
<evidence type="ECO:0000313" key="4">
    <source>
        <dbReference type="EMBL" id="KAL2826580.1"/>
    </source>
</evidence>
<evidence type="ECO:0000259" key="3">
    <source>
        <dbReference type="PROSITE" id="PS50157"/>
    </source>
</evidence>
<keyword evidence="1" id="KW-0479">Metal-binding</keyword>
<dbReference type="Proteomes" id="UP001610446">
    <property type="component" value="Unassembled WGS sequence"/>
</dbReference>
<evidence type="ECO:0000256" key="2">
    <source>
        <dbReference type="SAM" id="MobiDB-lite"/>
    </source>
</evidence>
<dbReference type="InterPro" id="IPR036236">
    <property type="entry name" value="Znf_C2H2_sf"/>
</dbReference>
<reference evidence="4 5" key="1">
    <citation type="submission" date="2024-07" db="EMBL/GenBank/DDBJ databases">
        <title>Section-level genome sequencing and comparative genomics of Aspergillus sections Usti and Cavernicolus.</title>
        <authorList>
            <consortium name="Lawrence Berkeley National Laboratory"/>
            <person name="Nybo J.L."/>
            <person name="Vesth T.C."/>
            <person name="Theobald S."/>
            <person name="Frisvad J.C."/>
            <person name="Larsen T.O."/>
            <person name="Kjaerboelling I."/>
            <person name="Rothschild-Mancinelli K."/>
            <person name="Lyhne E.K."/>
            <person name="Kogle M.E."/>
            <person name="Barry K."/>
            <person name="Clum A."/>
            <person name="Na H."/>
            <person name="Ledsgaard L."/>
            <person name="Lin J."/>
            <person name="Lipzen A."/>
            <person name="Kuo A."/>
            <person name="Riley R."/>
            <person name="Mondo S."/>
            <person name="Labutti K."/>
            <person name="Haridas S."/>
            <person name="Pangalinan J."/>
            <person name="Salamov A.A."/>
            <person name="Simmons B.A."/>
            <person name="Magnuson J.K."/>
            <person name="Chen J."/>
            <person name="Drula E."/>
            <person name="Henrissat B."/>
            <person name="Wiebenga A."/>
            <person name="Lubbers R.J."/>
            <person name="Gomes A.C."/>
            <person name="Makela M.R."/>
            <person name="Stajich J."/>
            <person name="Grigoriev I.V."/>
            <person name="Mortensen U.H."/>
            <person name="De Vries R.P."/>
            <person name="Baker S.E."/>
            <person name="Andersen M.R."/>
        </authorList>
    </citation>
    <scope>NUCLEOTIDE SEQUENCE [LARGE SCALE GENOMIC DNA]</scope>
    <source>
        <strain evidence="4 5">CBS 123904</strain>
    </source>
</reference>
<keyword evidence="1" id="KW-0862">Zinc</keyword>
<dbReference type="SUPFAM" id="SSF57667">
    <property type="entry name" value="beta-beta-alpha zinc fingers"/>
    <property type="match status" value="1"/>
</dbReference>
<evidence type="ECO:0000256" key="1">
    <source>
        <dbReference type="PROSITE-ProRule" id="PRU00042"/>
    </source>
</evidence>
<feature type="region of interest" description="Disordered" evidence="2">
    <location>
        <begin position="147"/>
        <end position="244"/>
    </location>
</feature>
<dbReference type="SMART" id="SM00355">
    <property type="entry name" value="ZnF_C2H2"/>
    <property type="match status" value="2"/>
</dbReference>
<feature type="region of interest" description="Disordered" evidence="2">
    <location>
        <begin position="78"/>
        <end position="106"/>
    </location>
</feature>
<organism evidence="4 5">
    <name type="scientific">Aspergillus pseudoustus</name>
    <dbReference type="NCBI Taxonomy" id="1810923"/>
    <lineage>
        <taxon>Eukaryota</taxon>
        <taxon>Fungi</taxon>
        <taxon>Dikarya</taxon>
        <taxon>Ascomycota</taxon>
        <taxon>Pezizomycotina</taxon>
        <taxon>Eurotiomycetes</taxon>
        <taxon>Eurotiomycetidae</taxon>
        <taxon>Eurotiales</taxon>
        <taxon>Aspergillaceae</taxon>
        <taxon>Aspergillus</taxon>
        <taxon>Aspergillus subgen. Nidulantes</taxon>
    </lineage>
</organism>
<sequence>MQNRPEDYSSNPGCDFAQAGARFPNLISFYQGADQQLESSLSNTYPGAAIAAAWGHVQSGEATGTTTQQQMGVNPGIQYPADASPSFYGEQHDFSGQSPASAAAAAGFSTPLQQQVPYQAESTRFQNSALPFSTSAATMSSAYEPSYVSTQSQHRPVIHRDSSFNGSLAGHPQRTHLPLRDSEYTNDSSNNNRLHPNYYPQHSQNLHRPLTPTSLAPTTPIPSPTPSTNTQQQAPGSSTYKPKQCQWNGCTSTNVFSRETELMRHLRTIHVSPEAFPCLDCSRTFGRNDHLQQHRRKRHGY</sequence>
<gene>
    <name evidence="4" type="ORF">BJY01DRAFT_255935</name>
</gene>
<comment type="caution">
    <text evidence="4">The sequence shown here is derived from an EMBL/GenBank/DDBJ whole genome shotgun (WGS) entry which is preliminary data.</text>
</comment>
<feature type="compositionally biased region" description="Low complexity" evidence="2">
    <location>
        <begin position="209"/>
        <end position="218"/>
    </location>
</feature>